<dbReference type="FunFam" id="3.40.50.1970:FF:000003">
    <property type="entry name" value="Alcohol dehydrogenase, iron-containing"/>
    <property type="match status" value="1"/>
</dbReference>
<organism evidence="7 8">
    <name type="scientific">Photobacterium aquae</name>
    <dbReference type="NCBI Taxonomy" id="1195763"/>
    <lineage>
        <taxon>Bacteria</taxon>
        <taxon>Pseudomonadati</taxon>
        <taxon>Pseudomonadota</taxon>
        <taxon>Gammaproteobacteria</taxon>
        <taxon>Vibrionales</taxon>
        <taxon>Vibrionaceae</taxon>
        <taxon>Photobacterium</taxon>
    </lineage>
</organism>
<evidence type="ECO:0000256" key="2">
    <source>
        <dbReference type="ARBA" id="ARBA00007358"/>
    </source>
</evidence>
<name>A0A0J1HBN1_9GAMM</name>
<dbReference type="Proteomes" id="UP000036097">
    <property type="component" value="Unassembled WGS sequence"/>
</dbReference>
<keyword evidence="4" id="KW-0520">NAD</keyword>
<evidence type="ECO:0000256" key="3">
    <source>
        <dbReference type="ARBA" id="ARBA00023002"/>
    </source>
</evidence>
<reference evidence="7 8" key="1">
    <citation type="submission" date="2015-05" db="EMBL/GenBank/DDBJ databases">
        <title>Photobacterium galathea sp. nov.</title>
        <authorList>
            <person name="Machado H."/>
            <person name="Gram L."/>
        </authorList>
    </citation>
    <scope>NUCLEOTIDE SEQUENCE [LARGE SCALE GENOMIC DNA]</scope>
    <source>
        <strain evidence="7 8">CGMCC 1.12159</strain>
    </source>
</reference>
<gene>
    <name evidence="7" type="ORF">ABT56_02445</name>
</gene>
<comment type="cofactor">
    <cofactor evidence="1">
        <name>Fe cation</name>
        <dbReference type="ChEBI" id="CHEBI:24875"/>
    </cofactor>
</comment>
<dbReference type="Gene3D" id="1.20.1090.10">
    <property type="entry name" value="Dehydroquinate synthase-like - alpha domain"/>
    <property type="match status" value="1"/>
</dbReference>
<dbReference type="GO" id="GO:0004022">
    <property type="term" value="F:alcohol dehydrogenase (NAD+) activity"/>
    <property type="evidence" value="ECO:0007669"/>
    <property type="project" value="TreeGrafter"/>
</dbReference>
<comment type="similarity">
    <text evidence="2">Belongs to the iron-containing alcohol dehydrogenase family.</text>
</comment>
<evidence type="ECO:0000313" key="7">
    <source>
        <dbReference type="EMBL" id="KLV09079.1"/>
    </source>
</evidence>
<protein>
    <submittedName>
        <fullName evidence="7">Alcohol dehydrogenase</fullName>
    </submittedName>
</protein>
<dbReference type="FunFam" id="1.20.1090.10:FF:000001">
    <property type="entry name" value="Aldehyde-alcohol dehydrogenase"/>
    <property type="match status" value="1"/>
</dbReference>
<evidence type="ECO:0000259" key="5">
    <source>
        <dbReference type="Pfam" id="PF00465"/>
    </source>
</evidence>
<dbReference type="PATRIC" id="fig|1195763.3.peg.531"/>
<feature type="domain" description="Fe-containing alcohol dehydrogenase-like C-terminal" evidence="6">
    <location>
        <begin position="187"/>
        <end position="381"/>
    </location>
</feature>
<proteinExistence type="inferred from homology"/>
<dbReference type="PROSITE" id="PS00913">
    <property type="entry name" value="ADH_IRON_1"/>
    <property type="match status" value="1"/>
</dbReference>
<dbReference type="CDD" id="cd08188">
    <property type="entry name" value="PDDH"/>
    <property type="match status" value="1"/>
</dbReference>
<dbReference type="SUPFAM" id="SSF56796">
    <property type="entry name" value="Dehydroquinate synthase-like"/>
    <property type="match status" value="1"/>
</dbReference>
<dbReference type="PANTHER" id="PTHR11496">
    <property type="entry name" value="ALCOHOL DEHYDROGENASE"/>
    <property type="match status" value="1"/>
</dbReference>
<dbReference type="RefSeq" id="WP_047877240.1">
    <property type="nucleotide sequence ID" value="NZ_LDOT01000002.1"/>
</dbReference>
<dbReference type="OrthoDB" id="9815791at2"/>
<evidence type="ECO:0000259" key="6">
    <source>
        <dbReference type="Pfam" id="PF25137"/>
    </source>
</evidence>
<dbReference type="Pfam" id="PF25137">
    <property type="entry name" value="ADH_Fe_C"/>
    <property type="match status" value="1"/>
</dbReference>
<dbReference type="STRING" id="1195763.ABT56_02445"/>
<dbReference type="NCBIfam" id="NF007363">
    <property type="entry name" value="PRK09860.1"/>
    <property type="match status" value="1"/>
</dbReference>
<keyword evidence="3" id="KW-0560">Oxidoreductase</keyword>
<comment type="caution">
    <text evidence="7">The sequence shown here is derived from an EMBL/GenBank/DDBJ whole genome shotgun (WGS) entry which is preliminary data.</text>
</comment>
<keyword evidence="8" id="KW-1185">Reference proteome</keyword>
<dbReference type="EMBL" id="LDOT01000002">
    <property type="protein sequence ID" value="KLV09079.1"/>
    <property type="molecule type" value="Genomic_DNA"/>
</dbReference>
<feature type="domain" description="Alcohol dehydrogenase iron-type/glycerol dehydrogenase GldA" evidence="5">
    <location>
        <begin position="8"/>
        <end position="176"/>
    </location>
</feature>
<evidence type="ECO:0000313" key="8">
    <source>
        <dbReference type="Proteomes" id="UP000036097"/>
    </source>
</evidence>
<dbReference type="PROSITE" id="PS00060">
    <property type="entry name" value="ADH_IRON_2"/>
    <property type="match status" value="1"/>
</dbReference>
<dbReference type="InterPro" id="IPR001670">
    <property type="entry name" value="ADH_Fe/GldA"/>
</dbReference>
<dbReference type="PANTHER" id="PTHR11496:SF102">
    <property type="entry name" value="ALCOHOL DEHYDROGENASE 4"/>
    <property type="match status" value="1"/>
</dbReference>
<evidence type="ECO:0000256" key="1">
    <source>
        <dbReference type="ARBA" id="ARBA00001962"/>
    </source>
</evidence>
<dbReference type="AlphaFoldDB" id="A0A0J1HBN1"/>
<dbReference type="GO" id="GO:0046872">
    <property type="term" value="F:metal ion binding"/>
    <property type="evidence" value="ECO:0007669"/>
    <property type="project" value="InterPro"/>
</dbReference>
<dbReference type="Pfam" id="PF00465">
    <property type="entry name" value="Fe-ADH"/>
    <property type="match status" value="1"/>
</dbReference>
<dbReference type="InterPro" id="IPR018211">
    <property type="entry name" value="ADH_Fe_CS"/>
</dbReference>
<dbReference type="InterPro" id="IPR056798">
    <property type="entry name" value="ADH_Fe_C"/>
</dbReference>
<accession>A0A0J1HBN1</accession>
<evidence type="ECO:0000256" key="4">
    <source>
        <dbReference type="ARBA" id="ARBA00023027"/>
    </source>
</evidence>
<dbReference type="InterPro" id="IPR039697">
    <property type="entry name" value="Alcohol_dehydrogenase_Fe"/>
</dbReference>
<dbReference type="Gene3D" id="3.40.50.1970">
    <property type="match status" value="1"/>
</dbReference>
<sequence>MASAFFIPTVNLMGAGCLTEAADAIKAQGYKKALIVTDKILSQIGMVQQVVDMLAERDVAAVVFDGTQPNPTIGNVNAGLALLKEGQCDFVISLGGGSPHDCAKGIALVASNGGEIADYEGVDRSAKPQLPLIAINTTAGTASEMTRFCIITDEERHIKMAIVDKHTTPLMSVNDPELMLAKPASLTAATGMDALTHAIEAYVSIAATPITDAVAIKAIELIQQHLRTAVNEGQNIEAREQMAYAQFMAGMAFNNASLGYVHAMAHQLGGFYDLPHGVCNAVLLPHVQRYNAQVCPERLKDVAKAMGVNVEGMTAEQGAEAALEAIQALSKDVGIPAGLSELGAKAEDIPVLADNALKDACGFTNPKQATHEEISAIFAAAL</sequence>